<dbReference type="GO" id="GO:0032259">
    <property type="term" value="P:methylation"/>
    <property type="evidence" value="ECO:0007669"/>
    <property type="project" value="UniProtKB-KW"/>
</dbReference>
<dbReference type="PANTHER" id="PTHR47099">
    <property type="entry name" value="METHYLCOBAMIDE:COM METHYLTRANSFERASE MTBA"/>
    <property type="match status" value="1"/>
</dbReference>
<feature type="domain" description="Uroporphyrinogen decarboxylase (URO-D)" evidence="1">
    <location>
        <begin position="8"/>
        <end position="354"/>
    </location>
</feature>
<dbReference type="GO" id="GO:0004853">
    <property type="term" value="F:uroporphyrinogen decarboxylase activity"/>
    <property type="evidence" value="ECO:0007669"/>
    <property type="project" value="InterPro"/>
</dbReference>
<keyword evidence="3" id="KW-1185">Reference proteome</keyword>
<sequence length="357" mass="40070">MKEELSSEERWKALLKGDPVDRVPVMPLVLGQSALVCGYENLGDFYSKPEVHVKCQLRAKEMFGYGQPLIAFPTSYKHAAVWGSEIEHPYREAMGSIAVHEPVVETAEELEELEIPDPREGKYMEEFFDMVEMVIEKGEVKPFVYLTTGITATAPVIVGTEKFMMWLRKEPSLCEVALDKATEFVQLVTEELVNEFGADSFIPWTSFPNDANILISPDTFGELILPRVQEHHEFLLDLGLPMIYTHWCSDHNGNIEAGHIDKIPMGDPGIIHFGPEVDVAKVVERFGDKSVILGNVSPPSIQKKSFKEVMKLCKENIKKGIEADKGYLLGCGCELPPFAPPINTYAMIKAAREYGQY</sequence>
<evidence type="ECO:0000313" key="2">
    <source>
        <dbReference type="EMBL" id="OKY78808.1"/>
    </source>
</evidence>
<keyword evidence="2" id="KW-0808">Transferase</keyword>
<dbReference type="InterPro" id="IPR038071">
    <property type="entry name" value="UROD/MetE-like_sf"/>
</dbReference>
<dbReference type="EMBL" id="MSDW01000001">
    <property type="protein sequence ID" value="OKY78808.1"/>
    <property type="molecule type" value="Genomic_DNA"/>
</dbReference>
<dbReference type="GO" id="GO:0006779">
    <property type="term" value="P:porphyrin-containing compound biosynthetic process"/>
    <property type="evidence" value="ECO:0007669"/>
    <property type="project" value="InterPro"/>
</dbReference>
<proteinExistence type="predicted"/>
<name>A0A1Q6DWW2_METT1</name>
<dbReference type="SUPFAM" id="SSF51726">
    <property type="entry name" value="UROD/MetE-like"/>
    <property type="match status" value="1"/>
</dbReference>
<dbReference type="PANTHER" id="PTHR47099:SF1">
    <property type="entry name" value="METHYLCOBAMIDE:COM METHYLTRANSFERASE MTBA"/>
    <property type="match status" value="1"/>
</dbReference>
<dbReference type="InParanoid" id="A0A1Q6DWW2"/>
<comment type="caution">
    <text evidence="2">The sequence shown here is derived from an EMBL/GenBank/DDBJ whole genome shotgun (WGS) entry which is preliminary data.</text>
</comment>
<dbReference type="Proteomes" id="UP000185744">
    <property type="component" value="Unassembled WGS sequence"/>
</dbReference>
<protein>
    <submittedName>
        <fullName evidence="2">Methylcobalamin:coenzyme M methyltransferase MtbA</fullName>
    </submittedName>
</protein>
<accession>A0A1Q6DWW2</accession>
<dbReference type="InterPro" id="IPR052024">
    <property type="entry name" value="Methanogen_methyltrans"/>
</dbReference>
<evidence type="ECO:0000313" key="3">
    <source>
        <dbReference type="Proteomes" id="UP000185744"/>
    </source>
</evidence>
<reference evidence="2" key="1">
    <citation type="submission" date="2016-12" db="EMBL/GenBank/DDBJ databases">
        <title>Discovery of methanogenic haloarchaea.</title>
        <authorList>
            <person name="Sorokin D.Y."/>
            <person name="Makarova K.S."/>
            <person name="Abbas B."/>
            <person name="Ferrer M."/>
            <person name="Golyshin P.N."/>
        </authorList>
    </citation>
    <scope>NUCLEOTIDE SEQUENCE [LARGE SCALE GENOMIC DNA]</scope>
    <source>
        <strain evidence="2">HMET1</strain>
    </source>
</reference>
<dbReference type="STRING" id="1903181.BTN85_1311"/>
<dbReference type="GO" id="GO:0008168">
    <property type="term" value="F:methyltransferase activity"/>
    <property type="evidence" value="ECO:0007669"/>
    <property type="project" value="UniProtKB-KW"/>
</dbReference>
<keyword evidence="2" id="KW-0489">Methyltransferase</keyword>
<organism evidence="2 3">
    <name type="scientific">Methanohalarchaeum thermophilum</name>
    <dbReference type="NCBI Taxonomy" id="1903181"/>
    <lineage>
        <taxon>Archaea</taxon>
        <taxon>Methanobacteriati</taxon>
        <taxon>Methanobacteriota</taxon>
        <taxon>Methanonatronarchaeia</taxon>
        <taxon>Methanonatronarchaeales</taxon>
        <taxon>Methanonatronarchaeaceae</taxon>
        <taxon>Candidatus Methanohalarchaeum</taxon>
    </lineage>
</organism>
<dbReference type="Pfam" id="PF01208">
    <property type="entry name" value="URO-D"/>
    <property type="match status" value="1"/>
</dbReference>
<dbReference type="AlphaFoldDB" id="A0A1Q6DWW2"/>
<dbReference type="InterPro" id="IPR000257">
    <property type="entry name" value="Uroporphyrinogen_deCOase"/>
</dbReference>
<gene>
    <name evidence="2" type="ORF">BTN85_1311</name>
</gene>
<dbReference type="Gene3D" id="3.20.20.210">
    <property type="match status" value="1"/>
</dbReference>
<evidence type="ECO:0000259" key="1">
    <source>
        <dbReference type="Pfam" id="PF01208"/>
    </source>
</evidence>